<evidence type="ECO:0000313" key="2">
    <source>
        <dbReference type="Proteomes" id="UP001195483"/>
    </source>
</evidence>
<dbReference type="AlphaFoldDB" id="A0AAE0VQL7"/>
<reference evidence="1" key="3">
    <citation type="submission" date="2023-05" db="EMBL/GenBank/DDBJ databases">
        <authorList>
            <person name="Smith C.H."/>
        </authorList>
    </citation>
    <scope>NUCLEOTIDE SEQUENCE</scope>
    <source>
        <strain evidence="1">CHS0354</strain>
        <tissue evidence="1">Mantle</tissue>
    </source>
</reference>
<organism evidence="1 2">
    <name type="scientific">Potamilus streckersoni</name>
    <dbReference type="NCBI Taxonomy" id="2493646"/>
    <lineage>
        <taxon>Eukaryota</taxon>
        <taxon>Metazoa</taxon>
        <taxon>Spiralia</taxon>
        <taxon>Lophotrochozoa</taxon>
        <taxon>Mollusca</taxon>
        <taxon>Bivalvia</taxon>
        <taxon>Autobranchia</taxon>
        <taxon>Heteroconchia</taxon>
        <taxon>Palaeoheterodonta</taxon>
        <taxon>Unionida</taxon>
        <taxon>Unionoidea</taxon>
        <taxon>Unionidae</taxon>
        <taxon>Ambleminae</taxon>
        <taxon>Lampsilini</taxon>
        <taxon>Potamilus</taxon>
    </lineage>
</organism>
<reference evidence="1" key="1">
    <citation type="journal article" date="2021" name="Genome Biol. Evol.">
        <title>A High-Quality Reference Genome for a Parasitic Bivalve with Doubly Uniparental Inheritance (Bivalvia: Unionida).</title>
        <authorList>
            <person name="Smith C.H."/>
        </authorList>
    </citation>
    <scope>NUCLEOTIDE SEQUENCE</scope>
    <source>
        <strain evidence="1">CHS0354</strain>
    </source>
</reference>
<protein>
    <submittedName>
        <fullName evidence="1">Uncharacterized protein</fullName>
    </submittedName>
</protein>
<reference evidence="1" key="2">
    <citation type="journal article" date="2021" name="Genome Biol. Evol.">
        <title>Developing a high-quality reference genome for a parasitic bivalve with doubly uniparental inheritance (Bivalvia: Unionida).</title>
        <authorList>
            <person name="Smith C.H."/>
        </authorList>
    </citation>
    <scope>NUCLEOTIDE SEQUENCE</scope>
    <source>
        <strain evidence="1">CHS0354</strain>
        <tissue evidence="1">Mantle</tissue>
    </source>
</reference>
<dbReference type="Proteomes" id="UP001195483">
    <property type="component" value="Unassembled WGS sequence"/>
</dbReference>
<dbReference type="EMBL" id="JAEAOA010000333">
    <property type="protein sequence ID" value="KAK3585602.1"/>
    <property type="molecule type" value="Genomic_DNA"/>
</dbReference>
<keyword evidence="2" id="KW-1185">Reference proteome</keyword>
<accession>A0AAE0VQL7</accession>
<comment type="caution">
    <text evidence="1">The sequence shown here is derived from an EMBL/GenBank/DDBJ whole genome shotgun (WGS) entry which is preliminary data.</text>
</comment>
<sequence>MHYIYDIEKKRTFTRNIPLTISSTCSNQLCGKGHITTTNMRMGAEIAGICRGGVAESAGVGYGRRACSSASSSTLPAADKAPVTLSVKRQRHGKNGSFIGY</sequence>
<evidence type="ECO:0000313" key="1">
    <source>
        <dbReference type="EMBL" id="KAK3585602.1"/>
    </source>
</evidence>
<name>A0AAE0VQL7_9BIVA</name>
<proteinExistence type="predicted"/>
<gene>
    <name evidence="1" type="ORF">CHS0354_004505</name>
</gene>